<dbReference type="KEGG" id="pter:C2L65_31900"/>
<gene>
    <name evidence="1" type="ORF">C2L65_31900</name>
</gene>
<evidence type="ECO:0000313" key="1">
    <source>
        <dbReference type="EMBL" id="AUT64301.1"/>
    </source>
</evidence>
<dbReference type="Gene3D" id="3.40.50.360">
    <property type="match status" value="1"/>
</dbReference>
<dbReference type="SUPFAM" id="SSF52218">
    <property type="entry name" value="Flavoproteins"/>
    <property type="match status" value="1"/>
</dbReference>
<dbReference type="InterPro" id="IPR029039">
    <property type="entry name" value="Flavoprotein-like_sf"/>
</dbReference>
<proteinExistence type="predicted"/>
<sequence>MIVSPEYWYQSPSPLKLMIDRLICADGGNPDPSSTQGKEPEKAKRIELDGWGYPKHQAVGC</sequence>
<accession>A0A2I8EYH7</accession>
<dbReference type="OrthoDB" id="8445767at2"/>
<name>A0A2I8EYH7_9BURK</name>
<dbReference type="Proteomes" id="UP000243502">
    <property type="component" value="Chromosome 3"/>
</dbReference>
<dbReference type="AlphaFoldDB" id="A0A2I8EYH7"/>
<evidence type="ECO:0000313" key="2">
    <source>
        <dbReference type="Proteomes" id="UP000243502"/>
    </source>
</evidence>
<organism evidence="1 2">
    <name type="scientific">Paraburkholderia terrae</name>
    <dbReference type="NCBI Taxonomy" id="311230"/>
    <lineage>
        <taxon>Bacteria</taxon>
        <taxon>Pseudomonadati</taxon>
        <taxon>Pseudomonadota</taxon>
        <taxon>Betaproteobacteria</taxon>
        <taxon>Burkholderiales</taxon>
        <taxon>Burkholderiaceae</taxon>
        <taxon>Paraburkholderia</taxon>
    </lineage>
</organism>
<dbReference type="EMBL" id="CP026113">
    <property type="protein sequence ID" value="AUT64301.1"/>
    <property type="molecule type" value="Genomic_DNA"/>
</dbReference>
<reference evidence="1 2" key="1">
    <citation type="submission" date="2018-01" db="EMBL/GenBank/DDBJ databases">
        <title>Species boundaries and ecological features among Paraburkholderia terrae DSMZ17804T, P. hospita DSMZ17164T and P. caribensis DSMZ13236T.</title>
        <authorList>
            <person name="Pratama A.A."/>
        </authorList>
    </citation>
    <scope>NUCLEOTIDE SEQUENCE [LARGE SCALE GENOMIC DNA]</scope>
    <source>
        <strain evidence="1 2">DSM 17804</strain>
    </source>
</reference>
<protein>
    <submittedName>
        <fullName evidence="1">Uncharacterized protein</fullName>
    </submittedName>
</protein>